<dbReference type="GO" id="GO:0009002">
    <property type="term" value="F:serine-type D-Ala-D-Ala carboxypeptidase activity"/>
    <property type="evidence" value="ECO:0007669"/>
    <property type="project" value="InterPro"/>
</dbReference>
<dbReference type="Gene3D" id="3.40.710.10">
    <property type="entry name" value="DD-peptidase/beta-lactamase superfamily"/>
    <property type="match status" value="1"/>
</dbReference>
<evidence type="ECO:0000256" key="1">
    <source>
        <dbReference type="ARBA" id="ARBA00004167"/>
    </source>
</evidence>
<dbReference type="GO" id="GO:0071555">
    <property type="term" value="P:cell wall organization"/>
    <property type="evidence" value="ECO:0007669"/>
    <property type="project" value="UniProtKB-KW"/>
</dbReference>
<feature type="transmembrane region" description="Helical" evidence="15">
    <location>
        <begin position="50"/>
        <end position="70"/>
    </location>
</feature>
<keyword evidence="8" id="KW-0378">Hydrolase</keyword>
<feature type="region of interest" description="Disordered" evidence="14">
    <location>
        <begin position="630"/>
        <end position="669"/>
    </location>
</feature>
<keyword evidence="19" id="KW-1185">Reference proteome</keyword>
<evidence type="ECO:0000256" key="10">
    <source>
        <dbReference type="ARBA" id="ARBA00022984"/>
    </source>
</evidence>
<keyword evidence="9" id="KW-0133">Cell shape</keyword>
<keyword evidence="3" id="KW-1003">Cell membrane</keyword>
<dbReference type="Gene3D" id="3.90.1310.10">
    <property type="entry name" value="Penicillin-binding protein 2a (Domain 2)"/>
    <property type="match status" value="1"/>
</dbReference>
<dbReference type="GO" id="GO:0009252">
    <property type="term" value="P:peptidoglycan biosynthetic process"/>
    <property type="evidence" value="ECO:0007669"/>
    <property type="project" value="UniProtKB-KW"/>
</dbReference>
<evidence type="ECO:0000259" key="17">
    <source>
        <dbReference type="Pfam" id="PF03717"/>
    </source>
</evidence>
<gene>
    <name evidence="18" type="ORF">DESPIGER_2074</name>
</gene>
<dbReference type="RefSeq" id="WP_072336257.1">
    <property type="nucleotide sequence ID" value="NZ_CBCTAE010000050.1"/>
</dbReference>
<evidence type="ECO:0000259" key="16">
    <source>
        <dbReference type="Pfam" id="PF00905"/>
    </source>
</evidence>
<evidence type="ECO:0000256" key="4">
    <source>
        <dbReference type="ARBA" id="ARBA00022519"/>
    </source>
</evidence>
<keyword evidence="10" id="KW-0573">Peptidoglycan synthesis</keyword>
<dbReference type="PANTHER" id="PTHR30627">
    <property type="entry name" value="PEPTIDOGLYCAN D,D-TRANSPEPTIDASE"/>
    <property type="match status" value="1"/>
</dbReference>
<feature type="domain" description="Penicillin-binding protein dimerisation" evidence="17">
    <location>
        <begin position="93"/>
        <end position="262"/>
    </location>
</feature>
<dbReference type="Pfam" id="PF03717">
    <property type="entry name" value="PBP_dimer"/>
    <property type="match status" value="1"/>
</dbReference>
<keyword evidence="12 15" id="KW-0472">Membrane</keyword>
<keyword evidence="11 15" id="KW-1133">Transmembrane helix</keyword>
<evidence type="ECO:0000256" key="11">
    <source>
        <dbReference type="ARBA" id="ARBA00022989"/>
    </source>
</evidence>
<dbReference type="Pfam" id="PF00905">
    <property type="entry name" value="Transpeptidase"/>
    <property type="match status" value="1"/>
</dbReference>
<dbReference type="KEGG" id="dpg:DESPIGER_2074"/>
<name>A0A1K1LGS6_9BACT</name>
<reference evidence="19" key="1">
    <citation type="submission" date="2016-10" db="EMBL/GenBank/DDBJ databases">
        <authorList>
            <person name="Wegmann U."/>
        </authorList>
    </citation>
    <scope>NUCLEOTIDE SEQUENCE [LARGE SCALE GENOMIC DNA]</scope>
</reference>
<dbReference type="InterPro" id="IPR005311">
    <property type="entry name" value="PBP_dimer"/>
</dbReference>
<dbReference type="AlphaFoldDB" id="A0A1K1LGS6"/>
<evidence type="ECO:0000256" key="9">
    <source>
        <dbReference type="ARBA" id="ARBA00022960"/>
    </source>
</evidence>
<keyword evidence="13" id="KW-0961">Cell wall biogenesis/degradation</keyword>
<dbReference type="InterPro" id="IPR012338">
    <property type="entry name" value="Beta-lactam/transpept-like"/>
</dbReference>
<dbReference type="SUPFAM" id="SSF56519">
    <property type="entry name" value="Penicillin binding protein dimerisation domain"/>
    <property type="match status" value="1"/>
</dbReference>
<protein>
    <submittedName>
        <fullName evidence="18">Penicillin-binding protein 2 (PBP-2)</fullName>
    </submittedName>
</protein>
<evidence type="ECO:0000313" key="18">
    <source>
        <dbReference type="EMBL" id="SFV73898.1"/>
    </source>
</evidence>
<proteinExistence type="predicted"/>
<keyword evidence="4" id="KW-0997">Cell inner membrane</keyword>
<dbReference type="OrthoDB" id="9766847at2"/>
<evidence type="ECO:0000256" key="2">
    <source>
        <dbReference type="ARBA" id="ARBA00004236"/>
    </source>
</evidence>
<evidence type="ECO:0000256" key="6">
    <source>
        <dbReference type="ARBA" id="ARBA00022670"/>
    </source>
</evidence>
<evidence type="ECO:0000256" key="3">
    <source>
        <dbReference type="ARBA" id="ARBA00022475"/>
    </source>
</evidence>
<dbReference type="InterPro" id="IPR001460">
    <property type="entry name" value="PCN-bd_Tpept"/>
</dbReference>
<dbReference type="GO" id="GO:0005886">
    <property type="term" value="C:plasma membrane"/>
    <property type="evidence" value="ECO:0007669"/>
    <property type="project" value="UniProtKB-SubCell"/>
</dbReference>
<organism evidence="18 19">
    <name type="scientific">Desulfovibrio piger</name>
    <dbReference type="NCBI Taxonomy" id="901"/>
    <lineage>
        <taxon>Bacteria</taxon>
        <taxon>Pseudomonadati</taxon>
        <taxon>Thermodesulfobacteriota</taxon>
        <taxon>Desulfovibrionia</taxon>
        <taxon>Desulfovibrionales</taxon>
        <taxon>Desulfovibrionaceae</taxon>
        <taxon>Desulfovibrio</taxon>
    </lineage>
</organism>
<evidence type="ECO:0000256" key="14">
    <source>
        <dbReference type="SAM" id="MobiDB-lite"/>
    </source>
</evidence>
<dbReference type="InterPro" id="IPR050515">
    <property type="entry name" value="Beta-lactam/transpept"/>
</dbReference>
<dbReference type="GO" id="GO:0071972">
    <property type="term" value="F:peptidoglycan L,D-transpeptidase activity"/>
    <property type="evidence" value="ECO:0007669"/>
    <property type="project" value="TreeGrafter"/>
</dbReference>
<dbReference type="SUPFAM" id="SSF56601">
    <property type="entry name" value="beta-lactamase/transpeptidase-like"/>
    <property type="match status" value="1"/>
</dbReference>
<dbReference type="NCBIfam" id="TIGR03423">
    <property type="entry name" value="pbp2_mrdA"/>
    <property type="match status" value="1"/>
</dbReference>
<accession>A0A1K1LGS6</accession>
<keyword evidence="5" id="KW-0121">Carboxypeptidase</keyword>
<keyword evidence="6" id="KW-0645">Protease</keyword>
<evidence type="ECO:0000256" key="8">
    <source>
        <dbReference type="ARBA" id="ARBA00022801"/>
    </source>
</evidence>
<feature type="domain" description="Penicillin-binding protein transpeptidase" evidence="16">
    <location>
        <begin position="295"/>
        <end position="621"/>
    </location>
</feature>
<dbReference type="PANTHER" id="PTHR30627:SF2">
    <property type="entry name" value="PEPTIDOGLYCAN D,D-TRANSPEPTIDASE MRDA"/>
    <property type="match status" value="1"/>
</dbReference>
<dbReference type="GO" id="GO:0008658">
    <property type="term" value="F:penicillin binding"/>
    <property type="evidence" value="ECO:0007669"/>
    <property type="project" value="InterPro"/>
</dbReference>
<dbReference type="GO" id="GO:0006508">
    <property type="term" value="P:proteolysis"/>
    <property type="evidence" value="ECO:0007669"/>
    <property type="project" value="UniProtKB-KW"/>
</dbReference>
<dbReference type="InterPro" id="IPR036138">
    <property type="entry name" value="PBP_dimer_sf"/>
</dbReference>
<dbReference type="Proteomes" id="UP000186323">
    <property type="component" value="Chromosome I"/>
</dbReference>
<evidence type="ECO:0000256" key="15">
    <source>
        <dbReference type="SAM" id="Phobius"/>
    </source>
</evidence>
<dbReference type="GO" id="GO:0008360">
    <property type="term" value="P:regulation of cell shape"/>
    <property type="evidence" value="ECO:0007669"/>
    <property type="project" value="UniProtKB-KW"/>
</dbReference>
<evidence type="ECO:0000256" key="12">
    <source>
        <dbReference type="ARBA" id="ARBA00023136"/>
    </source>
</evidence>
<dbReference type="InterPro" id="IPR017790">
    <property type="entry name" value="Penicillin-binding_protein_2"/>
</dbReference>
<feature type="region of interest" description="Disordered" evidence="14">
    <location>
        <begin position="1"/>
        <end position="24"/>
    </location>
</feature>
<comment type="subcellular location">
    <subcellularLocation>
        <location evidence="2">Cell membrane</location>
    </subcellularLocation>
    <subcellularLocation>
        <location evidence="1">Membrane</location>
        <topology evidence="1">Single-pass membrane protein</topology>
    </subcellularLocation>
</comment>
<sequence length="669" mass="74709">MTKNRRITPPPAPAPAAPLAETPRRKRKNWRSWLTIQVESERYQPPRSGILLLQVLVGIFFFVFVTRFWYLQLHLGPEMTTQAQKNRLRTERIFAPRGRIFDDHGKILADNRTAYGLAIIREDCPDIPATLAQISQWTDTPLEQLQNRYHQDRFKTKPFEALPLVSGLDFGQVARIEAELVNWPGLEIMVRTNRYYPEKDLFAHVLGYVAEANSAEMEKDPDLAMGDLVGKAGLELELEKRLRGHKGLYQMEVDAHGRMLAKTLSEAPSAGQELSLSLDRDLQQAAWDALAGEAGCVVVMEPDTGKLRALVTSPAYDNNLFAAGISRRDWEALRTSKRYPLQNRVIQSVYPPGSVWKLLMAVCFLENGVNPRETVFCGGQTKLGNQIFRCWRRGGHGSQTLEQSLINSCDVYYYIMAERLGIDRISAFAKQCGFGRPTGVDLPHERSGLVPSRDWKQRYRKQVWVRGDTFNTSIGQGFTLVTPIQMAVYVSAMLNGGDLLKPQLLEDAPREVRGRVPAELDHLRFVVQAMRRTAGGGTARVVGRHDADMGGKTGTAQVTKLKMTANDRRLRTAELAYLHRDHAWIATWGSKNGKTYVVIVMVEHGGGGSSVAGPVAKKVYEYLFGPDTAAPGYRAPEAPRPAGLMPGPASGPLPGMTNDSNDPPKRRRR</sequence>
<keyword evidence="7 15" id="KW-0812">Transmembrane</keyword>
<evidence type="ECO:0000313" key="19">
    <source>
        <dbReference type="Proteomes" id="UP000186323"/>
    </source>
</evidence>
<dbReference type="Gene3D" id="3.30.1390.30">
    <property type="entry name" value="Penicillin-binding protein 2a, domain 3"/>
    <property type="match status" value="1"/>
</dbReference>
<evidence type="ECO:0000256" key="13">
    <source>
        <dbReference type="ARBA" id="ARBA00023316"/>
    </source>
</evidence>
<dbReference type="EMBL" id="LT630450">
    <property type="protein sequence ID" value="SFV73898.1"/>
    <property type="molecule type" value="Genomic_DNA"/>
</dbReference>
<evidence type="ECO:0000256" key="5">
    <source>
        <dbReference type="ARBA" id="ARBA00022645"/>
    </source>
</evidence>
<evidence type="ECO:0000256" key="7">
    <source>
        <dbReference type="ARBA" id="ARBA00022692"/>
    </source>
</evidence>